<evidence type="ECO:0000256" key="1">
    <source>
        <dbReference type="SAM" id="Coils"/>
    </source>
</evidence>
<accession>A0A4Y1RCT1</accession>
<name>A0A4Y1RCT1_PRUDU</name>
<feature type="region of interest" description="Disordered" evidence="2">
    <location>
        <begin position="160"/>
        <end position="189"/>
    </location>
</feature>
<dbReference type="GO" id="GO:0016787">
    <property type="term" value="F:hydrolase activity"/>
    <property type="evidence" value="ECO:0007669"/>
    <property type="project" value="UniProtKB-KW"/>
</dbReference>
<evidence type="ECO:0000256" key="2">
    <source>
        <dbReference type="SAM" id="MobiDB-lite"/>
    </source>
</evidence>
<reference evidence="3" key="1">
    <citation type="journal article" date="2019" name="Science">
        <title>Mutation of a bHLH transcription factor allowed almond domestication.</title>
        <authorList>
            <person name="Sanchez-Perez R."/>
            <person name="Pavan S."/>
            <person name="Mazzeo R."/>
            <person name="Moldovan C."/>
            <person name="Aiese Cigliano R."/>
            <person name="Del Cueto J."/>
            <person name="Ricciardi F."/>
            <person name="Lotti C."/>
            <person name="Ricciardi L."/>
            <person name="Dicenta F."/>
            <person name="Lopez-Marques R.L."/>
            <person name="Lindberg Moller B."/>
        </authorList>
    </citation>
    <scope>NUCLEOTIDE SEQUENCE</scope>
</reference>
<protein>
    <submittedName>
        <fullName evidence="3">P-loop containing nucleoside triphosphate hydrolases superfamily protein</fullName>
    </submittedName>
</protein>
<dbReference type="AlphaFoldDB" id="A0A4Y1RCT1"/>
<proteinExistence type="predicted"/>
<feature type="compositionally biased region" description="Basic and acidic residues" evidence="2">
    <location>
        <begin position="178"/>
        <end position="189"/>
    </location>
</feature>
<organism evidence="3">
    <name type="scientific">Prunus dulcis</name>
    <name type="common">Almond</name>
    <name type="synonym">Amygdalus dulcis</name>
    <dbReference type="NCBI Taxonomy" id="3755"/>
    <lineage>
        <taxon>Eukaryota</taxon>
        <taxon>Viridiplantae</taxon>
        <taxon>Streptophyta</taxon>
        <taxon>Embryophyta</taxon>
        <taxon>Tracheophyta</taxon>
        <taxon>Spermatophyta</taxon>
        <taxon>Magnoliopsida</taxon>
        <taxon>eudicotyledons</taxon>
        <taxon>Gunneridae</taxon>
        <taxon>Pentapetalae</taxon>
        <taxon>rosids</taxon>
        <taxon>fabids</taxon>
        <taxon>Rosales</taxon>
        <taxon>Rosaceae</taxon>
        <taxon>Amygdaloideae</taxon>
        <taxon>Amygdaleae</taxon>
        <taxon>Prunus</taxon>
    </lineage>
</organism>
<sequence>MEGTGSGKKEEEINLKVTDPYGNEFVELERRRMEERILQQQQEAEMLRRRLEEIELELCRSGDGYGKENGTKDHDGTQFAKRLLGIYASDDAGGMVKSMDWTWVIEYLLLVRKKKWKKRKDLRKMWKLKNWRKKLWEEKRVCMVDGSSLQSNYIMGSLTSLPKDYQDTPTVNRPSRNPGEEDGKGGPDDRLVRIRNIFTLCGNYRELFQHVTTPAPTVASVKSETDRRDNQAFTFLMLGDPTGASVPKEKEQQFRPLSFLYATINQMATLLA</sequence>
<evidence type="ECO:0000313" key="3">
    <source>
        <dbReference type="EMBL" id="BBH01806.1"/>
    </source>
</evidence>
<gene>
    <name evidence="3" type="ORF">Prudu_012184</name>
</gene>
<dbReference type="EMBL" id="AP019300">
    <property type="protein sequence ID" value="BBH01806.1"/>
    <property type="molecule type" value="Genomic_DNA"/>
</dbReference>
<feature type="coiled-coil region" evidence="1">
    <location>
        <begin position="23"/>
        <end position="57"/>
    </location>
</feature>
<keyword evidence="1" id="KW-0175">Coiled coil</keyword>
<keyword evidence="3" id="KW-0378">Hydrolase</keyword>